<evidence type="ECO:0000313" key="2">
    <source>
        <dbReference type="EMBL" id="MCK8486625.1"/>
    </source>
</evidence>
<dbReference type="Proteomes" id="UP001139534">
    <property type="component" value="Unassembled WGS sequence"/>
</dbReference>
<feature type="transmembrane region" description="Helical" evidence="1">
    <location>
        <begin position="109"/>
        <end position="137"/>
    </location>
</feature>
<organism evidence="2 3">
    <name type="scientific">Paenibacillus mellifer</name>
    <dbReference type="NCBI Taxonomy" id="2937794"/>
    <lineage>
        <taxon>Bacteria</taxon>
        <taxon>Bacillati</taxon>
        <taxon>Bacillota</taxon>
        <taxon>Bacilli</taxon>
        <taxon>Bacillales</taxon>
        <taxon>Paenibacillaceae</taxon>
        <taxon>Paenibacillus</taxon>
    </lineage>
</organism>
<keyword evidence="1" id="KW-0472">Membrane</keyword>
<dbReference type="PANTHER" id="PTHR37305:SF1">
    <property type="entry name" value="MEMBRANE PROTEIN"/>
    <property type="match status" value="1"/>
</dbReference>
<comment type="caution">
    <text evidence="2">The sequence shown here is derived from an EMBL/GenBank/DDBJ whole genome shotgun (WGS) entry which is preliminary data.</text>
</comment>
<keyword evidence="1" id="KW-1133">Transmembrane helix</keyword>
<dbReference type="EMBL" id="JALPRK010000003">
    <property type="protein sequence ID" value="MCK8486625.1"/>
    <property type="molecule type" value="Genomic_DNA"/>
</dbReference>
<reference evidence="2" key="1">
    <citation type="submission" date="2022-04" db="EMBL/GenBank/DDBJ databases">
        <authorList>
            <person name="Seo M.-J."/>
        </authorList>
    </citation>
    <scope>NUCLEOTIDE SEQUENCE</scope>
    <source>
        <strain evidence="2">MBLB2552</strain>
    </source>
</reference>
<accession>A0A9X1XV70</accession>
<evidence type="ECO:0000313" key="3">
    <source>
        <dbReference type="Proteomes" id="UP001139534"/>
    </source>
</evidence>
<protein>
    <submittedName>
        <fullName evidence="2">ABC transporter permease</fullName>
    </submittedName>
</protein>
<gene>
    <name evidence="2" type="ORF">M0651_05485</name>
</gene>
<proteinExistence type="predicted"/>
<sequence>MLNLLTAENMKSRRSKKLWIVLFILSFFPIFQAANSLMTVHYGTELVQPIDTVINGATGVLMIKKNGLTVLLVLAAFISFYIGEEFQHGTIRNALSLGRSRAQYYATKLAVATGLSLVGTLLLTLLGMISFTFAFGFGEVPGISPYFSYAIKAFITLYLLILANASIYTMIGFLSKNSGISLIWTFLYTVVTGFGAPIFLQTEHFKQVTYWFSESFLFYFDFVKPADIARFPEMVLVSLITVVISSAIGVYRFIRTDIK</sequence>
<dbReference type="AlphaFoldDB" id="A0A9X1XV70"/>
<evidence type="ECO:0000256" key="1">
    <source>
        <dbReference type="SAM" id="Phobius"/>
    </source>
</evidence>
<keyword evidence="1" id="KW-0812">Transmembrane</keyword>
<feature type="transmembrane region" description="Helical" evidence="1">
    <location>
        <begin position="234"/>
        <end position="254"/>
    </location>
</feature>
<keyword evidence="3" id="KW-1185">Reference proteome</keyword>
<feature type="transmembrane region" description="Helical" evidence="1">
    <location>
        <begin position="66"/>
        <end position="83"/>
    </location>
</feature>
<dbReference type="RefSeq" id="WP_248550834.1">
    <property type="nucleotide sequence ID" value="NZ_JALPRK010000003.1"/>
</dbReference>
<dbReference type="PANTHER" id="PTHR37305">
    <property type="entry name" value="INTEGRAL MEMBRANE PROTEIN-RELATED"/>
    <property type="match status" value="1"/>
</dbReference>
<name>A0A9X1XV70_9BACL</name>
<feature type="transmembrane region" description="Helical" evidence="1">
    <location>
        <begin position="149"/>
        <end position="174"/>
    </location>
</feature>
<dbReference type="Pfam" id="PF12730">
    <property type="entry name" value="ABC2_membrane_4"/>
    <property type="match status" value="1"/>
</dbReference>
<feature type="transmembrane region" description="Helical" evidence="1">
    <location>
        <begin position="181"/>
        <end position="200"/>
    </location>
</feature>